<evidence type="ECO:0000256" key="8">
    <source>
        <dbReference type="SAM" id="Phobius"/>
    </source>
</evidence>
<evidence type="ECO:0000256" key="7">
    <source>
        <dbReference type="ARBA" id="ARBA00023136"/>
    </source>
</evidence>
<dbReference type="Proteomes" id="UP000030125">
    <property type="component" value="Unassembled WGS sequence"/>
</dbReference>
<dbReference type="RefSeq" id="WP_036851374.1">
    <property type="nucleotide sequence ID" value="NZ_JQJD01000027.1"/>
</dbReference>
<keyword evidence="6 8" id="KW-1133">Transmembrane helix</keyword>
<feature type="transmembrane region" description="Helical" evidence="8">
    <location>
        <begin position="178"/>
        <end position="202"/>
    </location>
</feature>
<evidence type="ECO:0000259" key="9">
    <source>
        <dbReference type="PROSITE" id="PS51012"/>
    </source>
</evidence>
<dbReference type="Gene3D" id="3.40.1710.10">
    <property type="entry name" value="abc type-2 transporter like domain"/>
    <property type="match status" value="1"/>
</dbReference>
<dbReference type="OrthoDB" id="9808686at2"/>
<sequence length="373" mass="42447">MKVMNFLLKKEFRQIFRNRTLLPMIFAMPVIQLLILPLAADYEMKNISIAVVDHDRSSYSQELLSQITSSGYFNLSGYSASFADIFGLIERDRADLILEIPHNFEQELISAGQQKLFIAVNAINGVKANLGGAYLNRIIADFNTDIRLEWLPSERFNAVSTIEVTSSNWFNPAMNYRYFMVPGILVLLVTLVATYMCALNAIREKETGTIEQINVTPVKKYQFILSKLIPFLVIGIFVFSIGLFVIARLCYGIVPLGSLWLLFGYLTIYLIAMLGFGLLISTYCQTQQQVMFVGFFFMMIFILMSGLFTPIDSMPSWAYAIAKCSPVSYFMEVIRMIILKGSEFSDVRNHLLRMIGFAAVFNVWAIVNYKKTM</sequence>
<dbReference type="InterPro" id="IPR051449">
    <property type="entry name" value="ABC-2_transporter_component"/>
</dbReference>
<feature type="transmembrane region" description="Helical" evidence="8">
    <location>
        <begin position="259"/>
        <end position="280"/>
    </location>
</feature>
<feature type="transmembrane region" description="Helical" evidence="8">
    <location>
        <begin position="223"/>
        <end position="247"/>
    </location>
</feature>
<evidence type="ECO:0000256" key="5">
    <source>
        <dbReference type="ARBA" id="ARBA00022692"/>
    </source>
</evidence>
<keyword evidence="5 8" id="KW-0812">Transmembrane</keyword>
<dbReference type="PROSITE" id="PS51012">
    <property type="entry name" value="ABC_TM2"/>
    <property type="match status" value="1"/>
</dbReference>
<feature type="domain" description="ABC transmembrane type-2" evidence="9">
    <location>
        <begin position="136"/>
        <end position="372"/>
    </location>
</feature>
<evidence type="ECO:0000256" key="2">
    <source>
        <dbReference type="ARBA" id="ARBA00007783"/>
    </source>
</evidence>
<evidence type="ECO:0000256" key="6">
    <source>
        <dbReference type="ARBA" id="ARBA00022989"/>
    </source>
</evidence>
<reference evidence="10 11" key="1">
    <citation type="submission" date="2014-08" db="EMBL/GenBank/DDBJ databases">
        <title>Porphyromonas cangingivalis strain:COT-109_OH1386 Genome sequencing.</title>
        <authorList>
            <person name="Wallis C."/>
            <person name="Deusch O."/>
            <person name="O'Flynn C."/>
            <person name="Davis I."/>
            <person name="Jospin G."/>
            <person name="Darling A.E."/>
            <person name="Coil D.A."/>
            <person name="Alexiev A."/>
            <person name="Horsfall A."/>
            <person name="Kirkwood N."/>
            <person name="Harris S."/>
            <person name="Eisen J.A."/>
        </authorList>
    </citation>
    <scope>NUCLEOTIDE SEQUENCE [LARGE SCALE GENOMIC DNA]</scope>
    <source>
        <strain evidence="11">COT-109 OH1386</strain>
    </source>
</reference>
<evidence type="ECO:0000256" key="1">
    <source>
        <dbReference type="ARBA" id="ARBA00004651"/>
    </source>
</evidence>
<feature type="transmembrane region" description="Helical" evidence="8">
    <location>
        <begin position="292"/>
        <end position="311"/>
    </location>
</feature>
<dbReference type="GO" id="GO:0140359">
    <property type="term" value="F:ABC-type transporter activity"/>
    <property type="evidence" value="ECO:0007669"/>
    <property type="project" value="InterPro"/>
</dbReference>
<dbReference type="GO" id="GO:0005886">
    <property type="term" value="C:plasma membrane"/>
    <property type="evidence" value="ECO:0007669"/>
    <property type="project" value="UniProtKB-SubCell"/>
</dbReference>
<comment type="caution">
    <text evidence="10">The sequence shown here is derived from an EMBL/GenBank/DDBJ whole genome shotgun (WGS) entry which is preliminary data.</text>
</comment>
<gene>
    <name evidence="10" type="ORF">HQ35_04460</name>
</gene>
<keyword evidence="11" id="KW-1185">Reference proteome</keyword>
<proteinExistence type="inferred from homology"/>
<evidence type="ECO:0000256" key="4">
    <source>
        <dbReference type="ARBA" id="ARBA00022475"/>
    </source>
</evidence>
<evidence type="ECO:0000313" key="10">
    <source>
        <dbReference type="EMBL" id="KGN81295.1"/>
    </source>
</evidence>
<keyword evidence="3" id="KW-0813">Transport</keyword>
<comment type="similarity">
    <text evidence="2">Belongs to the ABC-2 integral membrane protein family.</text>
</comment>
<dbReference type="AlphaFoldDB" id="A0A0A2EUY9"/>
<keyword evidence="7 8" id="KW-0472">Membrane</keyword>
<organism evidence="10 11">
    <name type="scientific">Porphyromonas cangingivalis</name>
    <dbReference type="NCBI Taxonomy" id="36874"/>
    <lineage>
        <taxon>Bacteria</taxon>
        <taxon>Pseudomonadati</taxon>
        <taxon>Bacteroidota</taxon>
        <taxon>Bacteroidia</taxon>
        <taxon>Bacteroidales</taxon>
        <taxon>Porphyromonadaceae</taxon>
        <taxon>Porphyromonas</taxon>
    </lineage>
</organism>
<dbReference type="InterPro" id="IPR013525">
    <property type="entry name" value="ABC2_TM"/>
</dbReference>
<protein>
    <submittedName>
        <fullName evidence="10">ABC transporter permease</fullName>
    </submittedName>
</protein>
<evidence type="ECO:0000313" key="11">
    <source>
        <dbReference type="Proteomes" id="UP000030125"/>
    </source>
</evidence>
<keyword evidence="4" id="KW-1003">Cell membrane</keyword>
<dbReference type="EMBL" id="JQJD01000027">
    <property type="protein sequence ID" value="KGN81295.1"/>
    <property type="molecule type" value="Genomic_DNA"/>
</dbReference>
<comment type="subcellular location">
    <subcellularLocation>
        <location evidence="1">Cell membrane</location>
        <topology evidence="1">Multi-pass membrane protein</topology>
    </subcellularLocation>
</comment>
<dbReference type="PANTHER" id="PTHR30294:SF29">
    <property type="entry name" value="MULTIDRUG ABC TRANSPORTER PERMEASE YBHS-RELATED"/>
    <property type="match status" value="1"/>
</dbReference>
<name>A0A0A2EUY9_PORCN</name>
<feature type="transmembrane region" description="Helical" evidence="8">
    <location>
        <begin position="21"/>
        <end position="40"/>
    </location>
</feature>
<dbReference type="Pfam" id="PF12698">
    <property type="entry name" value="ABC2_membrane_3"/>
    <property type="match status" value="1"/>
</dbReference>
<feature type="transmembrane region" description="Helical" evidence="8">
    <location>
        <begin position="350"/>
        <end position="367"/>
    </location>
</feature>
<dbReference type="InterPro" id="IPR047817">
    <property type="entry name" value="ABC2_TM_bact-type"/>
</dbReference>
<dbReference type="PANTHER" id="PTHR30294">
    <property type="entry name" value="MEMBRANE COMPONENT OF ABC TRANSPORTER YHHJ-RELATED"/>
    <property type="match status" value="1"/>
</dbReference>
<accession>A0A0A2EUY9</accession>
<evidence type="ECO:0000256" key="3">
    <source>
        <dbReference type="ARBA" id="ARBA00022448"/>
    </source>
</evidence>